<evidence type="ECO:0000256" key="1">
    <source>
        <dbReference type="ARBA" id="ARBA00004613"/>
    </source>
</evidence>
<comment type="subcellular location">
    <subcellularLocation>
        <location evidence="1">Secreted</location>
    </subcellularLocation>
</comment>
<keyword evidence="5" id="KW-0408">Iron</keyword>
<feature type="chain" id="PRO_5044844947" description="Peroxidase" evidence="6">
    <location>
        <begin position="24"/>
        <end position="876"/>
    </location>
</feature>
<evidence type="ECO:0000313" key="7">
    <source>
        <dbReference type="EMBL" id="KAL3886067.1"/>
    </source>
</evidence>
<evidence type="ECO:0000313" key="8">
    <source>
        <dbReference type="Proteomes" id="UP001634394"/>
    </source>
</evidence>
<sequence length="876" mass="97182">MGERLERPTLSLLIGCLVLLTWAVVNLQAEEHIVLLDPTIEQPEPQDPITKQPMQILDPIAKQPIEPVDVITQPKQPIEPVDVITQPNDNFDKTLFQQVEVTPEVQAKKDAILESIVSASLSTIERNIQAADDLDKAFFDKGIDKIGVSSTDAFGPHLLTSPQAIKIAISGKIFTGISKLAAEILNISEQNIERQLSRPVPILTELCNFSFLPDCTLAATSRYRTIDGSCNNLNNRLWGRSFTPFERMMPALYDSFDQPRQTSVFNGPLPLARTISSQFHAQSVLGDLMPDLSHMSMEFGQFLSHDIQRNALSTGYQGSNIDCCQPNRGDPCFPIEIPSDDPYYSQFNRTCMNFVRALPTPNLDCTMGQRQQLNQNTHYIDGSQIYGSDVATSNSLRTFVGGKLQTGADPNIPNLLPKDLNNNANCHLPSANSNVKCFLAGDVRANQQPALISLHTIFMREHNRIAEGLSALNNGWSDQILFDEARKIVGAILQHITYKEFLQAILGDTIMISYGLKPSTSGYFNGYASSVNPAIKNEFTTAAFRFGHSMVHDSLKYSGTSHLFKDVFLKPDLVYDLSGGVDTITKGLTDSYSQKVDERLSHQLTRHLFEQQPGFGGDLAAINIQRGRDHGIPFYMLLKTICNVDDNVHSPTVWNALNALYQTEFDIDLFSGGVSENSVAGGKVGPTFACIIAKQFQALKKGDRYFYENSGNQAFSPAQLDEIRKTTLSKVICRNTGITSIPSNSFVKDTGPSNPMMSCNGVSDIDYNQWKCGWSNWGPWTICVNSIRFRLRTCRQQKPCDANVCIGNAFQVQMCRTFIDADTSKIEALIQRFESVLAGQQKNDGVVDINTAQKALQKLSSQDIIKKNELDTNLVE</sequence>
<feature type="binding site" description="axial binding residue" evidence="5">
    <location>
        <position position="548"/>
    </location>
    <ligand>
        <name>heme b</name>
        <dbReference type="ChEBI" id="CHEBI:60344"/>
    </ligand>
    <ligandPart>
        <name>Fe</name>
        <dbReference type="ChEBI" id="CHEBI:18248"/>
    </ligandPart>
</feature>
<dbReference type="InterPro" id="IPR019791">
    <property type="entry name" value="Haem_peroxidase_animal"/>
</dbReference>
<keyword evidence="8" id="KW-1185">Reference proteome</keyword>
<dbReference type="FunFam" id="1.10.640.10:FF:000003">
    <property type="entry name" value="chorion peroxidase"/>
    <property type="match status" value="1"/>
</dbReference>
<organism evidence="7 8">
    <name type="scientific">Sinanodonta woodiana</name>
    <name type="common">Chinese pond mussel</name>
    <name type="synonym">Anodonta woodiana</name>
    <dbReference type="NCBI Taxonomy" id="1069815"/>
    <lineage>
        <taxon>Eukaryota</taxon>
        <taxon>Metazoa</taxon>
        <taxon>Spiralia</taxon>
        <taxon>Lophotrochozoa</taxon>
        <taxon>Mollusca</taxon>
        <taxon>Bivalvia</taxon>
        <taxon>Autobranchia</taxon>
        <taxon>Heteroconchia</taxon>
        <taxon>Palaeoheterodonta</taxon>
        <taxon>Unionida</taxon>
        <taxon>Unionoidea</taxon>
        <taxon>Unionidae</taxon>
        <taxon>Unioninae</taxon>
        <taxon>Sinanodonta</taxon>
    </lineage>
</organism>
<evidence type="ECO:0000256" key="6">
    <source>
        <dbReference type="SAM" id="SignalP"/>
    </source>
</evidence>
<dbReference type="CDD" id="cd09823">
    <property type="entry name" value="peroxinectin_like"/>
    <property type="match status" value="1"/>
</dbReference>
<dbReference type="InterPro" id="IPR010255">
    <property type="entry name" value="Haem_peroxidase_sf"/>
</dbReference>
<evidence type="ECO:0000256" key="3">
    <source>
        <dbReference type="ARBA" id="ARBA00022729"/>
    </source>
</evidence>
<dbReference type="SUPFAM" id="SSF48113">
    <property type="entry name" value="Heme-dependent peroxidases"/>
    <property type="match status" value="1"/>
</dbReference>
<dbReference type="Gene3D" id="1.10.640.10">
    <property type="entry name" value="Haem peroxidase domain superfamily, animal type"/>
    <property type="match status" value="1"/>
</dbReference>
<dbReference type="InterPro" id="IPR037120">
    <property type="entry name" value="Haem_peroxidase_sf_animal"/>
</dbReference>
<dbReference type="PANTHER" id="PTHR11475">
    <property type="entry name" value="OXIDASE/PEROXIDASE"/>
    <property type="match status" value="1"/>
</dbReference>
<accession>A0ABD3XIH3</accession>
<evidence type="ECO:0000256" key="4">
    <source>
        <dbReference type="ARBA" id="ARBA00023180"/>
    </source>
</evidence>
<dbReference type="PANTHER" id="PTHR11475:SF4">
    <property type="entry name" value="CHORION PEROXIDASE"/>
    <property type="match status" value="1"/>
</dbReference>
<dbReference type="Proteomes" id="UP001634394">
    <property type="component" value="Unassembled WGS sequence"/>
</dbReference>
<evidence type="ECO:0000256" key="2">
    <source>
        <dbReference type="ARBA" id="ARBA00022525"/>
    </source>
</evidence>
<dbReference type="EMBL" id="JBJQND010000002">
    <property type="protein sequence ID" value="KAL3886067.1"/>
    <property type="molecule type" value="Genomic_DNA"/>
</dbReference>
<dbReference type="PROSITE" id="PS50292">
    <property type="entry name" value="PEROXIDASE_3"/>
    <property type="match status" value="1"/>
</dbReference>
<dbReference type="GO" id="GO:0005576">
    <property type="term" value="C:extracellular region"/>
    <property type="evidence" value="ECO:0007669"/>
    <property type="project" value="UniProtKB-SubCell"/>
</dbReference>
<dbReference type="PROSITE" id="PS50092">
    <property type="entry name" value="TSP1"/>
    <property type="match status" value="1"/>
</dbReference>
<dbReference type="PRINTS" id="PR00457">
    <property type="entry name" value="ANPEROXIDASE"/>
</dbReference>
<dbReference type="Pfam" id="PF03098">
    <property type="entry name" value="An_peroxidase"/>
    <property type="match status" value="1"/>
</dbReference>
<keyword evidence="4" id="KW-0325">Glycoprotein</keyword>
<evidence type="ECO:0008006" key="9">
    <source>
        <dbReference type="Google" id="ProtNLM"/>
    </source>
</evidence>
<keyword evidence="5" id="KW-0479">Metal-binding</keyword>
<dbReference type="InterPro" id="IPR000884">
    <property type="entry name" value="TSP1_rpt"/>
</dbReference>
<gene>
    <name evidence="7" type="ORF">ACJMK2_026090</name>
</gene>
<dbReference type="AlphaFoldDB" id="A0ABD3XIH3"/>
<proteinExistence type="predicted"/>
<keyword evidence="2" id="KW-0964">Secreted</keyword>
<name>A0ABD3XIH3_SINWO</name>
<evidence type="ECO:0000256" key="5">
    <source>
        <dbReference type="PIRSR" id="PIRSR619791-2"/>
    </source>
</evidence>
<feature type="signal peptide" evidence="6">
    <location>
        <begin position="1"/>
        <end position="23"/>
    </location>
</feature>
<keyword evidence="5" id="KW-0349">Heme</keyword>
<keyword evidence="3 6" id="KW-0732">Signal</keyword>
<protein>
    <recommendedName>
        <fullName evidence="9">Peroxidase</fullName>
    </recommendedName>
</protein>
<comment type="caution">
    <text evidence="7">The sequence shown here is derived from an EMBL/GenBank/DDBJ whole genome shotgun (WGS) entry which is preliminary data.</text>
</comment>
<reference evidence="7 8" key="1">
    <citation type="submission" date="2024-11" db="EMBL/GenBank/DDBJ databases">
        <title>Chromosome-level genome assembly of the freshwater bivalve Anodonta woodiana.</title>
        <authorList>
            <person name="Chen X."/>
        </authorList>
    </citation>
    <scope>NUCLEOTIDE SEQUENCE [LARGE SCALE GENOMIC DNA]</scope>
    <source>
        <strain evidence="7">MN2024</strain>
        <tissue evidence="7">Gills</tissue>
    </source>
</reference>